<dbReference type="AlphaFoldDB" id="A0A017RV66"/>
<keyword evidence="2" id="KW-1003">Cell membrane</keyword>
<dbReference type="Proteomes" id="UP000019681">
    <property type="component" value="Unassembled WGS sequence"/>
</dbReference>
<dbReference type="Pfam" id="PF06081">
    <property type="entry name" value="ArAE_1"/>
    <property type="match status" value="1"/>
</dbReference>
<sequence length="170" mass="18989">MQLIGYRTIKTAVGAVIAILISQSFNLEYAVSAGIITILSIQNTKRKSVKIAFQRFIASIIALLLSVTIFNLFGYHIVTFGIFLFLFIPLTVSLNLQEGIVISSVLVSHLLLEESVEIFWLKNELALVIIGIAVALILNLYIPSIEANIKEEQKIIEEKMKQVLLKMLMP</sequence>
<dbReference type="STRING" id="1403537.Q428_07590"/>
<keyword evidence="5 6" id="KW-0472">Membrane</keyword>
<evidence type="ECO:0000256" key="6">
    <source>
        <dbReference type="SAM" id="Phobius"/>
    </source>
</evidence>
<keyword evidence="3 6" id="KW-0812">Transmembrane</keyword>
<proteinExistence type="predicted"/>
<evidence type="ECO:0000313" key="7">
    <source>
        <dbReference type="EMBL" id="EYE88532.1"/>
    </source>
</evidence>
<evidence type="ECO:0000256" key="5">
    <source>
        <dbReference type="ARBA" id="ARBA00023136"/>
    </source>
</evidence>
<comment type="caution">
    <text evidence="7">The sequence shown here is derived from an EMBL/GenBank/DDBJ whole genome shotgun (WGS) entry which is preliminary data.</text>
</comment>
<dbReference type="PANTHER" id="PTHR40064:SF1">
    <property type="entry name" value="MEMBRANE PROTEIN"/>
    <property type="match status" value="1"/>
</dbReference>
<evidence type="ECO:0000256" key="3">
    <source>
        <dbReference type="ARBA" id="ARBA00022692"/>
    </source>
</evidence>
<dbReference type="InterPro" id="IPR010343">
    <property type="entry name" value="ArAE_1"/>
</dbReference>
<evidence type="ECO:0000256" key="1">
    <source>
        <dbReference type="ARBA" id="ARBA00004651"/>
    </source>
</evidence>
<evidence type="ECO:0000313" key="8">
    <source>
        <dbReference type="Proteomes" id="UP000019681"/>
    </source>
</evidence>
<evidence type="ECO:0000256" key="4">
    <source>
        <dbReference type="ARBA" id="ARBA00022989"/>
    </source>
</evidence>
<gene>
    <name evidence="7" type="ORF">Q428_07590</name>
</gene>
<dbReference type="InterPro" id="IPR052984">
    <property type="entry name" value="UPF0421"/>
</dbReference>
<dbReference type="RefSeq" id="WP_242847795.1">
    <property type="nucleotide sequence ID" value="NZ_AZQP01000019.1"/>
</dbReference>
<feature type="transmembrane region" description="Helical" evidence="6">
    <location>
        <begin position="124"/>
        <end position="142"/>
    </location>
</feature>
<keyword evidence="8" id="KW-1185">Reference proteome</keyword>
<name>A0A017RV66_9CLOT</name>
<reference evidence="7 8" key="1">
    <citation type="journal article" date="2014" name="Genome Announc.">
        <title>Draft Genome Sequence of Fervidicella metallireducens Strain AeBT, an Iron-Reducing Thermoanaerobe from the Great Artesian Basin.</title>
        <authorList>
            <person name="Patel B.K."/>
        </authorList>
    </citation>
    <scope>NUCLEOTIDE SEQUENCE [LARGE SCALE GENOMIC DNA]</scope>
    <source>
        <strain evidence="7 8">AeB</strain>
    </source>
</reference>
<dbReference type="EMBL" id="AZQP01000019">
    <property type="protein sequence ID" value="EYE88532.1"/>
    <property type="molecule type" value="Genomic_DNA"/>
</dbReference>
<feature type="transmembrane region" description="Helical" evidence="6">
    <location>
        <begin position="12"/>
        <end position="39"/>
    </location>
</feature>
<accession>A0A017RV66</accession>
<dbReference type="PANTHER" id="PTHR40064">
    <property type="entry name" value="MEMBRANE PROTEIN-RELATED"/>
    <property type="match status" value="1"/>
</dbReference>
<organism evidence="7 8">
    <name type="scientific">Fervidicella metallireducens AeB</name>
    <dbReference type="NCBI Taxonomy" id="1403537"/>
    <lineage>
        <taxon>Bacteria</taxon>
        <taxon>Bacillati</taxon>
        <taxon>Bacillota</taxon>
        <taxon>Clostridia</taxon>
        <taxon>Eubacteriales</taxon>
        <taxon>Clostridiaceae</taxon>
        <taxon>Fervidicella</taxon>
    </lineage>
</organism>
<keyword evidence="4 6" id="KW-1133">Transmembrane helix</keyword>
<comment type="subcellular location">
    <subcellularLocation>
        <location evidence="1">Cell membrane</location>
        <topology evidence="1">Multi-pass membrane protein</topology>
    </subcellularLocation>
</comment>
<protein>
    <submittedName>
        <fullName evidence="7">Uncharacterized protein</fullName>
    </submittedName>
</protein>
<dbReference type="GO" id="GO:0005886">
    <property type="term" value="C:plasma membrane"/>
    <property type="evidence" value="ECO:0007669"/>
    <property type="project" value="UniProtKB-SubCell"/>
</dbReference>
<feature type="transmembrane region" description="Helical" evidence="6">
    <location>
        <begin position="60"/>
        <end position="88"/>
    </location>
</feature>
<evidence type="ECO:0000256" key="2">
    <source>
        <dbReference type="ARBA" id="ARBA00022475"/>
    </source>
</evidence>